<accession>A0A177EC43</accession>
<feature type="transmembrane region" description="Helical" evidence="1">
    <location>
        <begin position="60"/>
        <end position="77"/>
    </location>
</feature>
<dbReference type="AlphaFoldDB" id="A0A177EC43"/>
<dbReference type="RefSeq" id="XP_067544155.1">
    <property type="nucleotide sequence ID" value="XM_067688058.1"/>
</dbReference>
<dbReference type="PROSITE" id="PS50076">
    <property type="entry name" value="DNAJ_2"/>
    <property type="match status" value="1"/>
</dbReference>
<dbReference type="InterPro" id="IPR036869">
    <property type="entry name" value="J_dom_sf"/>
</dbReference>
<organism evidence="3 4">
    <name type="scientific">Nematocida displodere</name>
    <dbReference type="NCBI Taxonomy" id="1805483"/>
    <lineage>
        <taxon>Eukaryota</taxon>
        <taxon>Fungi</taxon>
        <taxon>Fungi incertae sedis</taxon>
        <taxon>Microsporidia</taxon>
        <taxon>Nematocida</taxon>
    </lineage>
</organism>
<dbReference type="CDD" id="cd06257">
    <property type="entry name" value="DnaJ"/>
    <property type="match status" value="1"/>
</dbReference>
<name>A0A177EC43_9MICR</name>
<dbReference type="Gene3D" id="1.10.287.110">
    <property type="entry name" value="DnaJ domain"/>
    <property type="match status" value="1"/>
</dbReference>
<dbReference type="SUPFAM" id="SSF46565">
    <property type="entry name" value="Chaperone J-domain"/>
    <property type="match status" value="1"/>
</dbReference>
<evidence type="ECO:0000256" key="1">
    <source>
        <dbReference type="SAM" id="Phobius"/>
    </source>
</evidence>
<dbReference type="GO" id="GO:0003723">
    <property type="term" value="F:RNA binding"/>
    <property type="evidence" value="ECO:0007669"/>
    <property type="project" value="TreeGrafter"/>
</dbReference>
<dbReference type="OrthoDB" id="1734229at2759"/>
<evidence type="ECO:0000259" key="2">
    <source>
        <dbReference type="PROSITE" id="PS50076"/>
    </source>
</evidence>
<sequence length="564" mass="63277">MSSKYEYDASGVSSSLLAIVLLVPVIAITYSRAFPPKKTLPAPCRCQECVKLKEERRGFNIYRIIFLCACALIALPIKNAIMGKYERTGAFDPYDVLSLDTSATDQDVLTAYRSLVRETKMNREDKRAQNEKVQKILRAKDLLLDHAKRESWDAFGEGEVGKSHVIAIPEWALSQNSAILIILIYISLLGIALPKVVSYLWKFSFDYSAVGISYRTAESLFHQMKHVKKCSTIYTLIEWITQSSTEMAEHAWKTPQANLDRLQRILSADLAISTAPGLASARHVLSLSALALKNEQVLTLIDNSDLSKIQEELLNGAMAVRLISQHLKQKEIFYLTFDLERCLVLSIPEPKYSELQYPDTHFPDVFIKAFEGKKYDVEHSEIDKEIDQNMFKAKIVAIDMYTAVDGPITKGEVITGSAECSLRVVLVREGHASQYLPPTPLKVSAPVDTEDLSIFTDEECPEISPKELEKSPIVIRGSVDSVSAHNPLFYAPQKYTWSVVLEVNGVLITESSGFTPGVADTEVLFKLPSFQSLTHSKKAVVDVHLVCTKFFNRDTLFRKTLILR</sequence>
<dbReference type="PANTHER" id="PTHR24075">
    <property type="entry name" value="SEC63 DOMAIN-CONTAINING"/>
    <property type="match status" value="1"/>
</dbReference>
<dbReference type="GO" id="GO:0031207">
    <property type="term" value="C:Sec62/Sec63 complex"/>
    <property type="evidence" value="ECO:0007669"/>
    <property type="project" value="TreeGrafter"/>
</dbReference>
<protein>
    <submittedName>
        <fullName evidence="3">Translocation protein SEC63</fullName>
    </submittedName>
</protein>
<keyword evidence="1" id="KW-0812">Transmembrane</keyword>
<dbReference type="GeneID" id="93646990"/>
<dbReference type="Pfam" id="PF00226">
    <property type="entry name" value="DnaJ"/>
    <property type="match status" value="1"/>
</dbReference>
<dbReference type="VEuPathDB" id="MicrosporidiaDB:NEDG_00640"/>
<dbReference type="EMBL" id="LTDL01000040">
    <property type="protein sequence ID" value="OAG29507.1"/>
    <property type="molecule type" value="Genomic_DNA"/>
</dbReference>
<dbReference type="PANTHER" id="PTHR24075:SF0">
    <property type="entry name" value="TRANSLOCATION PROTEIN SEC63 HOMOLOG"/>
    <property type="match status" value="1"/>
</dbReference>
<dbReference type="SMART" id="SM00271">
    <property type="entry name" value="DnaJ"/>
    <property type="match status" value="1"/>
</dbReference>
<keyword evidence="4" id="KW-1185">Reference proteome</keyword>
<dbReference type="GO" id="GO:0006620">
    <property type="term" value="P:post-translational protein targeting to endoplasmic reticulum membrane"/>
    <property type="evidence" value="ECO:0007669"/>
    <property type="project" value="TreeGrafter"/>
</dbReference>
<dbReference type="Proteomes" id="UP000185944">
    <property type="component" value="Unassembled WGS sequence"/>
</dbReference>
<dbReference type="STRING" id="1805483.A0A177EC43"/>
<keyword evidence="1" id="KW-1133">Transmembrane helix</keyword>
<evidence type="ECO:0000313" key="3">
    <source>
        <dbReference type="EMBL" id="OAG29507.1"/>
    </source>
</evidence>
<comment type="caution">
    <text evidence="3">The sequence shown here is derived from an EMBL/GenBank/DDBJ whole genome shotgun (WGS) entry which is preliminary data.</text>
</comment>
<dbReference type="GO" id="GO:0006614">
    <property type="term" value="P:SRP-dependent cotranslational protein targeting to membrane"/>
    <property type="evidence" value="ECO:0007669"/>
    <property type="project" value="TreeGrafter"/>
</dbReference>
<feature type="domain" description="J" evidence="2">
    <location>
        <begin position="92"/>
        <end position="156"/>
    </location>
</feature>
<feature type="transmembrane region" description="Helical" evidence="1">
    <location>
        <begin position="178"/>
        <end position="201"/>
    </location>
</feature>
<feature type="transmembrane region" description="Helical" evidence="1">
    <location>
        <begin position="12"/>
        <end position="31"/>
    </location>
</feature>
<dbReference type="InterPro" id="IPR001623">
    <property type="entry name" value="DnaJ_domain"/>
</dbReference>
<keyword evidence="1" id="KW-0472">Membrane</keyword>
<reference evidence="3 4" key="1">
    <citation type="submission" date="2016-02" db="EMBL/GenBank/DDBJ databases">
        <title>Discovery of a natural microsporidian pathogen with a broad tissue tropism in Caenorhabditis elegans.</title>
        <authorList>
            <person name="Luallen R.J."/>
            <person name="Reinke A.W."/>
            <person name="Tong L."/>
            <person name="Botts M.R."/>
            <person name="Felix M.-A."/>
            <person name="Troemel E.R."/>
        </authorList>
    </citation>
    <scope>NUCLEOTIDE SEQUENCE [LARGE SCALE GENOMIC DNA]</scope>
    <source>
        <strain evidence="3 4">JUm2807</strain>
    </source>
</reference>
<evidence type="ECO:0000313" key="4">
    <source>
        <dbReference type="Proteomes" id="UP000185944"/>
    </source>
</evidence>
<proteinExistence type="predicted"/>
<gene>
    <name evidence="3" type="ORF">NEDG_00640</name>
</gene>
<dbReference type="GO" id="GO:0008320">
    <property type="term" value="F:protein transmembrane transporter activity"/>
    <property type="evidence" value="ECO:0007669"/>
    <property type="project" value="TreeGrafter"/>
</dbReference>